<dbReference type="OrthoDB" id="9810963at2"/>
<organism evidence="3 4">
    <name type="scientific">Alkalihalobacillus trypoxylicola</name>
    <dbReference type="NCBI Taxonomy" id="519424"/>
    <lineage>
        <taxon>Bacteria</taxon>
        <taxon>Bacillati</taxon>
        <taxon>Bacillota</taxon>
        <taxon>Bacilli</taxon>
        <taxon>Bacillales</taxon>
        <taxon>Bacillaceae</taxon>
        <taxon>Alkalihalobacillus</taxon>
    </lineage>
</organism>
<dbReference type="Pfam" id="PF03445">
    <property type="entry name" value="DUF294"/>
    <property type="match status" value="1"/>
</dbReference>
<feature type="domain" description="Protein-PII uridylyltransferase N-terminal" evidence="1">
    <location>
        <begin position="35"/>
        <end position="158"/>
    </location>
</feature>
<dbReference type="RefSeq" id="WP_061949107.1">
    <property type="nucleotide sequence ID" value="NZ_LTAO01000023.1"/>
</dbReference>
<sequence length="337" mass="39700">MQKHLNSSGDELFHSRLKELYHERISAMKNLTPSIESVFKFHEQLMFEAIEVAQKKVESEWGSPPAHFAFFLLGSGGRGEQLYWSDQDHGIVYEDAEDEDAQEELQEYFLHLGKEIVRALEAVGYEKCSGKVMASYPRWCKSLTAWQEQLKLWLREDTWEHLRYALTFFDSRTFMGEDTLLKKLKETIFSTLKNQPQLMTRFAENTGRLKTGVGLFNQLLTETKGRQQGKLDLKQIVNFPYVNGLRLLALKESIFQPSTLKRFEELPSQYHFIKRYQKTYQKVLEYQLAWQQGIESYDAIHYLQLEKLTKEEKAQLKNWIKKGRKLYAEIESLVEED</sequence>
<protein>
    <recommendedName>
        <fullName evidence="5">Signal transduction protein</fullName>
    </recommendedName>
</protein>
<dbReference type="STRING" id="519424.AZF04_07155"/>
<gene>
    <name evidence="3" type="ORF">AZF04_07155</name>
</gene>
<keyword evidence="4" id="KW-1185">Reference proteome</keyword>
<comment type="caution">
    <text evidence="3">The sequence shown here is derived from an EMBL/GenBank/DDBJ whole genome shotgun (WGS) entry which is preliminary data.</text>
</comment>
<dbReference type="Proteomes" id="UP000075806">
    <property type="component" value="Unassembled WGS sequence"/>
</dbReference>
<dbReference type="InterPro" id="IPR043519">
    <property type="entry name" value="NT_sf"/>
</dbReference>
<dbReference type="CDD" id="cd05401">
    <property type="entry name" value="NT_GlnE_GlnD_like"/>
    <property type="match status" value="1"/>
</dbReference>
<proteinExistence type="predicted"/>
<evidence type="ECO:0000313" key="4">
    <source>
        <dbReference type="Proteomes" id="UP000075806"/>
    </source>
</evidence>
<dbReference type="Gene3D" id="3.30.460.10">
    <property type="entry name" value="Beta Polymerase, domain 2"/>
    <property type="match status" value="1"/>
</dbReference>
<accession>A0A162DDN2</accession>
<name>A0A162DDN2_9BACI</name>
<feature type="domain" description="DUF294" evidence="2">
    <location>
        <begin position="196"/>
        <end position="328"/>
    </location>
</feature>
<reference evidence="3" key="1">
    <citation type="submission" date="2016-02" db="EMBL/GenBank/DDBJ databases">
        <title>Genome sequence of Bacillus trypoxylicola KCTC 13244(T).</title>
        <authorList>
            <person name="Jeong H."/>
            <person name="Park S.-H."/>
            <person name="Choi S.-K."/>
        </authorList>
    </citation>
    <scope>NUCLEOTIDE SEQUENCE [LARGE SCALE GENOMIC DNA]</scope>
    <source>
        <strain evidence="3">KCTC 13244</strain>
    </source>
</reference>
<dbReference type="InterPro" id="IPR018821">
    <property type="entry name" value="DUF294_put_nucleoTrafse_sb-bd"/>
</dbReference>
<dbReference type="GO" id="GO:0008773">
    <property type="term" value="F:[protein-PII] uridylyltransferase activity"/>
    <property type="evidence" value="ECO:0007669"/>
    <property type="project" value="InterPro"/>
</dbReference>
<dbReference type="EMBL" id="LTAO01000023">
    <property type="protein sequence ID" value="KYG29296.1"/>
    <property type="molecule type" value="Genomic_DNA"/>
</dbReference>
<dbReference type="SUPFAM" id="SSF81301">
    <property type="entry name" value="Nucleotidyltransferase"/>
    <property type="match status" value="1"/>
</dbReference>
<evidence type="ECO:0008006" key="5">
    <source>
        <dbReference type="Google" id="ProtNLM"/>
    </source>
</evidence>
<evidence type="ECO:0000313" key="3">
    <source>
        <dbReference type="EMBL" id="KYG29296.1"/>
    </source>
</evidence>
<dbReference type="Pfam" id="PF10335">
    <property type="entry name" value="DUF294_C"/>
    <property type="match status" value="1"/>
</dbReference>
<evidence type="ECO:0000259" key="2">
    <source>
        <dbReference type="Pfam" id="PF10335"/>
    </source>
</evidence>
<dbReference type="InterPro" id="IPR005105">
    <property type="entry name" value="GlnD_Uridyltrans_N"/>
</dbReference>
<dbReference type="AlphaFoldDB" id="A0A162DDN2"/>
<evidence type="ECO:0000259" key="1">
    <source>
        <dbReference type="Pfam" id="PF03445"/>
    </source>
</evidence>